<organism evidence="1 2">
    <name type="scientific">Clostridium cadaveris</name>
    <dbReference type="NCBI Taxonomy" id="1529"/>
    <lineage>
        <taxon>Bacteria</taxon>
        <taxon>Bacillati</taxon>
        <taxon>Bacillota</taxon>
        <taxon>Clostridia</taxon>
        <taxon>Eubacteriales</taxon>
        <taxon>Clostridiaceae</taxon>
        <taxon>Clostridium</taxon>
    </lineage>
</organism>
<accession>A0A316MAL3</accession>
<comment type="caution">
    <text evidence="1">The sequence shown here is derived from an EMBL/GenBank/DDBJ whole genome shotgun (WGS) entry which is preliminary data.</text>
</comment>
<dbReference type="AlphaFoldDB" id="A0A316MAL3"/>
<dbReference type="Proteomes" id="UP000246114">
    <property type="component" value="Unassembled WGS sequence"/>
</dbReference>
<gene>
    <name evidence="1" type="ORF">DBY38_01985</name>
</gene>
<dbReference type="RefSeq" id="WP_178312187.1">
    <property type="nucleotide sequence ID" value="NZ_JACATM010000028.1"/>
</dbReference>
<dbReference type="EMBL" id="QAMZ01000007">
    <property type="protein sequence ID" value="PWL55366.1"/>
    <property type="molecule type" value="Genomic_DNA"/>
</dbReference>
<proteinExistence type="predicted"/>
<name>A0A316MAL3_9CLOT</name>
<protein>
    <submittedName>
        <fullName evidence="1">Uncharacterized protein</fullName>
    </submittedName>
</protein>
<sequence>MKKLNLNFYKISVYSASFKCHEYRYGINKDEVVKRLKEEYLRYEDKRAYFEMEAEEVEET</sequence>
<reference evidence="1 2" key="1">
    <citation type="submission" date="2018-03" db="EMBL/GenBank/DDBJ databases">
        <title>The uncultured portion of the human microbiome is neutrally assembled.</title>
        <authorList>
            <person name="Jeraldo P."/>
            <person name="Boardman L."/>
            <person name="White B.A."/>
            <person name="Nelson H."/>
            <person name="Goldenfeld N."/>
            <person name="Chia N."/>
        </authorList>
    </citation>
    <scope>NUCLEOTIDE SEQUENCE [LARGE SCALE GENOMIC DNA]</scope>
    <source>
        <strain evidence="1">CIM:MAG 903</strain>
    </source>
</reference>
<evidence type="ECO:0000313" key="2">
    <source>
        <dbReference type="Proteomes" id="UP000246114"/>
    </source>
</evidence>
<evidence type="ECO:0000313" key="1">
    <source>
        <dbReference type="EMBL" id="PWL55366.1"/>
    </source>
</evidence>